<keyword evidence="1" id="KW-0812">Transmembrane</keyword>
<evidence type="ECO:0000313" key="3">
    <source>
        <dbReference type="Proteomes" id="UP001595660"/>
    </source>
</evidence>
<dbReference type="InterPro" id="IPR058328">
    <property type="entry name" value="DUF8015"/>
</dbReference>
<dbReference type="GeneID" id="69119050"/>
<feature type="transmembrane region" description="Helical" evidence="1">
    <location>
        <begin position="42"/>
        <end position="60"/>
    </location>
</feature>
<sequence length="66" mass="6566">MADGTDESATVSRYDAILAGVPLTTLVAYVGAAALFDGPLLAQFAALAAGSAVVADGLFVHSPRDS</sequence>
<dbReference type="EMBL" id="JBHRWN010000002">
    <property type="protein sequence ID" value="MFC3477957.1"/>
    <property type="molecule type" value="Genomic_DNA"/>
</dbReference>
<proteinExistence type="predicted"/>
<comment type="caution">
    <text evidence="2">The sequence shown here is derived from an EMBL/GenBank/DDBJ whole genome shotgun (WGS) entry which is preliminary data.</text>
</comment>
<gene>
    <name evidence="2" type="ORF">ACFOKC_09475</name>
</gene>
<protein>
    <submittedName>
        <fullName evidence="2">Uncharacterized protein</fullName>
    </submittedName>
</protein>
<accession>A0ABD5NFE7</accession>
<reference evidence="2 3" key="1">
    <citation type="journal article" date="2019" name="Int. J. Syst. Evol. Microbiol.">
        <title>The Global Catalogue of Microorganisms (GCM) 10K type strain sequencing project: providing services to taxonomists for standard genome sequencing and annotation.</title>
        <authorList>
            <consortium name="The Broad Institute Genomics Platform"/>
            <consortium name="The Broad Institute Genome Sequencing Center for Infectious Disease"/>
            <person name="Wu L."/>
            <person name="Ma J."/>
        </authorList>
    </citation>
    <scope>NUCLEOTIDE SEQUENCE [LARGE SCALE GENOMIC DNA]</scope>
    <source>
        <strain evidence="2 3">CGMCC 1.12562</strain>
    </source>
</reference>
<evidence type="ECO:0000256" key="1">
    <source>
        <dbReference type="SAM" id="Phobius"/>
    </source>
</evidence>
<keyword evidence="1" id="KW-0472">Membrane</keyword>
<dbReference type="AlphaFoldDB" id="A0ABD5NFE7"/>
<keyword evidence="1" id="KW-1133">Transmembrane helix</keyword>
<organism evidence="2 3">
    <name type="scientific">Halobacterium litoreum</name>
    <dbReference type="NCBI Taxonomy" id="2039234"/>
    <lineage>
        <taxon>Archaea</taxon>
        <taxon>Methanobacteriati</taxon>
        <taxon>Methanobacteriota</taxon>
        <taxon>Stenosarchaea group</taxon>
        <taxon>Halobacteria</taxon>
        <taxon>Halobacteriales</taxon>
        <taxon>Halobacteriaceae</taxon>
        <taxon>Halobacterium</taxon>
    </lineage>
</organism>
<feature type="transmembrane region" description="Helical" evidence="1">
    <location>
        <begin position="16"/>
        <end position="36"/>
    </location>
</feature>
<dbReference type="RefSeq" id="WP_232570925.1">
    <property type="nucleotide sequence ID" value="NZ_CP089466.1"/>
</dbReference>
<name>A0ABD5NFE7_9EURY</name>
<dbReference type="Proteomes" id="UP001595660">
    <property type="component" value="Unassembled WGS sequence"/>
</dbReference>
<evidence type="ECO:0000313" key="2">
    <source>
        <dbReference type="EMBL" id="MFC3477957.1"/>
    </source>
</evidence>
<keyword evidence="3" id="KW-1185">Reference proteome</keyword>
<dbReference type="Pfam" id="PF26047">
    <property type="entry name" value="DUF8015"/>
    <property type="match status" value="1"/>
</dbReference>